<evidence type="ECO:0000256" key="1">
    <source>
        <dbReference type="SAM" id="Coils"/>
    </source>
</evidence>
<evidence type="ECO:0000313" key="3">
    <source>
        <dbReference type="Proteomes" id="UP000626244"/>
    </source>
</evidence>
<name>A0A8J3AV54_9BACI</name>
<evidence type="ECO:0000313" key="2">
    <source>
        <dbReference type="EMBL" id="GGI17141.1"/>
    </source>
</evidence>
<proteinExistence type="predicted"/>
<protein>
    <recommendedName>
        <fullName evidence="4">YgaB-like protein</fullName>
    </recommendedName>
</protein>
<organism evidence="2 3">
    <name type="scientific">Gottfriedia solisilvae</name>
    <dbReference type="NCBI Taxonomy" id="1516104"/>
    <lineage>
        <taxon>Bacteria</taxon>
        <taxon>Bacillati</taxon>
        <taxon>Bacillota</taxon>
        <taxon>Bacilli</taxon>
        <taxon>Bacillales</taxon>
        <taxon>Bacillaceae</taxon>
        <taxon>Gottfriedia</taxon>
    </lineage>
</organism>
<dbReference type="OrthoDB" id="2942102at2"/>
<sequence>MQVFDELVSRQLQTMDQLIKIQEEIERCQEIENQLFELEDLSKLSSIQDEIHIMRTELKAIQNTFLLQTQQIIKSFSEEKKLALK</sequence>
<dbReference type="Pfam" id="PF14182">
    <property type="entry name" value="YgaB"/>
    <property type="match status" value="1"/>
</dbReference>
<dbReference type="InterPro" id="IPR025572">
    <property type="entry name" value="YgaB"/>
</dbReference>
<dbReference type="AlphaFoldDB" id="A0A8J3AV54"/>
<gene>
    <name evidence="2" type="ORF">GCM10007380_36460</name>
</gene>
<keyword evidence="3" id="KW-1185">Reference proteome</keyword>
<dbReference type="Proteomes" id="UP000626244">
    <property type="component" value="Unassembled WGS sequence"/>
</dbReference>
<accession>A0A8J3AV54</accession>
<keyword evidence="1" id="KW-0175">Coiled coil</keyword>
<dbReference type="RefSeq" id="WP_088002365.1">
    <property type="nucleotide sequence ID" value="NZ_BMHB01000003.1"/>
</dbReference>
<comment type="caution">
    <text evidence="2">The sequence shown here is derived from an EMBL/GenBank/DDBJ whole genome shotgun (WGS) entry which is preliminary data.</text>
</comment>
<dbReference type="EMBL" id="BMHB01000003">
    <property type="protein sequence ID" value="GGI17141.1"/>
    <property type="molecule type" value="Genomic_DNA"/>
</dbReference>
<reference evidence="3" key="1">
    <citation type="journal article" date="2019" name="Int. J. Syst. Evol. Microbiol.">
        <title>The Global Catalogue of Microorganisms (GCM) 10K type strain sequencing project: providing services to taxonomists for standard genome sequencing and annotation.</title>
        <authorList>
            <consortium name="The Broad Institute Genomics Platform"/>
            <consortium name="The Broad Institute Genome Sequencing Center for Infectious Disease"/>
            <person name="Wu L."/>
            <person name="Ma J."/>
        </authorList>
    </citation>
    <scope>NUCLEOTIDE SEQUENCE [LARGE SCALE GENOMIC DNA]</scope>
    <source>
        <strain evidence="3">CGMCC 1.14993</strain>
    </source>
</reference>
<evidence type="ECO:0008006" key="4">
    <source>
        <dbReference type="Google" id="ProtNLM"/>
    </source>
</evidence>
<feature type="coiled-coil region" evidence="1">
    <location>
        <begin position="21"/>
        <end position="64"/>
    </location>
</feature>